<accession>A0A9D4BN17</accession>
<reference evidence="1" key="1">
    <citation type="journal article" date="2019" name="bioRxiv">
        <title>The Genome of the Zebra Mussel, Dreissena polymorpha: A Resource for Invasive Species Research.</title>
        <authorList>
            <person name="McCartney M.A."/>
            <person name="Auch B."/>
            <person name="Kono T."/>
            <person name="Mallez S."/>
            <person name="Zhang Y."/>
            <person name="Obille A."/>
            <person name="Becker A."/>
            <person name="Abrahante J.E."/>
            <person name="Garbe J."/>
            <person name="Badalamenti J.P."/>
            <person name="Herman A."/>
            <person name="Mangelson H."/>
            <person name="Liachko I."/>
            <person name="Sullivan S."/>
            <person name="Sone E.D."/>
            <person name="Koren S."/>
            <person name="Silverstein K.A.T."/>
            <person name="Beckman K.B."/>
            <person name="Gohl D.M."/>
        </authorList>
    </citation>
    <scope>NUCLEOTIDE SEQUENCE</scope>
    <source>
        <strain evidence="1">Duluth1</strain>
        <tissue evidence="1">Whole animal</tissue>
    </source>
</reference>
<reference evidence="1" key="2">
    <citation type="submission" date="2020-11" db="EMBL/GenBank/DDBJ databases">
        <authorList>
            <person name="McCartney M.A."/>
            <person name="Auch B."/>
            <person name="Kono T."/>
            <person name="Mallez S."/>
            <person name="Becker A."/>
            <person name="Gohl D.M."/>
            <person name="Silverstein K.A.T."/>
            <person name="Koren S."/>
            <person name="Bechman K.B."/>
            <person name="Herman A."/>
            <person name="Abrahante J.E."/>
            <person name="Garbe J."/>
        </authorList>
    </citation>
    <scope>NUCLEOTIDE SEQUENCE</scope>
    <source>
        <strain evidence="1">Duluth1</strain>
        <tissue evidence="1">Whole animal</tissue>
    </source>
</reference>
<keyword evidence="2" id="KW-1185">Reference proteome</keyword>
<protein>
    <submittedName>
        <fullName evidence="1">Uncharacterized protein</fullName>
    </submittedName>
</protein>
<comment type="caution">
    <text evidence="1">The sequence shown here is derived from an EMBL/GenBank/DDBJ whole genome shotgun (WGS) entry which is preliminary data.</text>
</comment>
<organism evidence="1 2">
    <name type="scientific">Dreissena polymorpha</name>
    <name type="common">Zebra mussel</name>
    <name type="synonym">Mytilus polymorpha</name>
    <dbReference type="NCBI Taxonomy" id="45954"/>
    <lineage>
        <taxon>Eukaryota</taxon>
        <taxon>Metazoa</taxon>
        <taxon>Spiralia</taxon>
        <taxon>Lophotrochozoa</taxon>
        <taxon>Mollusca</taxon>
        <taxon>Bivalvia</taxon>
        <taxon>Autobranchia</taxon>
        <taxon>Heteroconchia</taxon>
        <taxon>Euheterodonta</taxon>
        <taxon>Imparidentia</taxon>
        <taxon>Neoheterodontei</taxon>
        <taxon>Myida</taxon>
        <taxon>Dreissenoidea</taxon>
        <taxon>Dreissenidae</taxon>
        <taxon>Dreissena</taxon>
    </lineage>
</organism>
<evidence type="ECO:0000313" key="2">
    <source>
        <dbReference type="Proteomes" id="UP000828390"/>
    </source>
</evidence>
<dbReference type="Proteomes" id="UP000828390">
    <property type="component" value="Unassembled WGS sequence"/>
</dbReference>
<name>A0A9D4BN17_DREPO</name>
<dbReference type="AlphaFoldDB" id="A0A9D4BN17"/>
<proteinExistence type="predicted"/>
<gene>
    <name evidence="1" type="ORF">DPMN_069402</name>
</gene>
<sequence length="52" mass="5376">MIVHHASAGIMVLTANQNVALGVGMKDVSNALRHAPRVKLVTPGSTAQMNAP</sequence>
<dbReference type="EMBL" id="JAIWYP010000014">
    <property type="protein sequence ID" value="KAH3709936.1"/>
    <property type="molecule type" value="Genomic_DNA"/>
</dbReference>
<evidence type="ECO:0000313" key="1">
    <source>
        <dbReference type="EMBL" id="KAH3709936.1"/>
    </source>
</evidence>